<dbReference type="SUPFAM" id="SSF64005">
    <property type="entry name" value="Undecaprenyl diphosphate synthase"/>
    <property type="match status" value="1"/>
</dbReference>
<reference evidence="4 5" key="1">
    <citation type="submission" date="2019-01" db="EMBL/GenBank/DDBJ databases">
        <title>Genomes sequencing and comparative genomics of infectious freshwater microsporidia, Cucumispora dikerogammari and Thelohania contejeani.</title>
        <authorList>
            <person name="Cormier A."/>
            <person name="Giraud I."/>
            <person name="Wattier R."/>
            <person name="Teixeira M."/>
            <person name="Grandjean F."/>
            <person name="Rigaud T."/>
            <person name="Cordaux R."/>
        </authorList>
    </citation>
    <scope>NUCLEOTIDE SEQUENCE [LARGE SCALE GENOMIC DNA]</scope>
    <source>
        <strain evidence="4">T1</strain>
        <tissue evidence="4">Spores</tissue>
    </source>
</reference>
<evidence type="ECO:0000256" key="1">
    <source>
        <dbReference type="ARBA" id="ARBA00005432"/>
    </source>
</evidence>
<organism evidence="4 5">
    <name type="scientific">Astathelohania contejeani</name>
    <dbReference type="NCBI Taxonomy" id="164912"/>
    <lineage>
        <taxon>Eukaryota</taxon>
        <taxon>Fungi</taxon>
        <taxon>Fungi incertae sedis</taxon>
        <taxon>Microsporidia</taxon>
        <taxon>Astathelohaniidae</taxon>
        <taxon>Astathelohania</taxon>
    </lineage>
</organism>
<dbReference type="Pfam" id="PF01255">
    <property type="entry name" value="Prenyltransf"/>
    <property type="match status" value="1"/>
</dbReference>
<comment type="caution">
    <text evidence="4">The sequence shown here is derived from an EMBL/GenBank/DDBJ whole genome shotgun (WGS) entry which is preliminary data.</text>
</comment>
<gene>
    <name evidence="4" type="primary">RER2</name>
    <name evidence="4" type="ORF">TCON_1282</name>
</gene>
<dbReference type="InterPro" id="IPR001441">
    <property type="entry name" value="UPP_synth-like"/>
</dbReference>
<dbReference type="NCBIfam" id="TIGR00055">
    <property type="entry name" value="uppS"/>
    <property type="match status" value="1"/>
</dbReference>
<dbReference type="PANTHER" id="PTHR10291">
    <property type="entry name" value="DEHYDRODOLICHYL DIPHOSPHATE SYNTHASE FAMILY MEMBER"/>
    <property type="match status" value="1"/>
</dbReference>
<evidence type="ECO:0000256" key="2">
    <source>
        <dbReference type="ARBA" id="ARBA00022679"/>
    </source>
</evidence>
<dbReference type="Proteomes" id="UP001516464">
    <property type="component" value="Unassembled WGS sequence"/>
</dbReference>
<keyword evidence="5" id="KW-1185">Reference proteome</keyword>
<evidence type="ECO:0000313" key="5">
    <source>
        <dbReference type="Proteomes" id="UP001516464"/>
    </source>
</evidence>
<keyword evidence="2 3" id="KW-0808">Transferase</keyword>
<dbReference type="PANTHER" id="PTHR10291:SF43">
    <property type="entry name" value="DEHYDRODOLICHYL DIPHOSPHATE SYNTHASE COMPLEX SUBUNIT DHDDS"/>
    <property type="match status" value="1"/>
</dbReference>
<proteinExistence type="inferred from homology"/>
<sequence>MILGHILISIIEWIINSNKFNWMLNYLSSFDFVTSFVLKRQTAIKHVAFIMDGNRRYGRKHGLTCCKEPGCTKMYEMIKVCYLMGIKEVSFYAFSLKNFARPAEEIEAMMNMIIKHKEHEIKGIKAQIRIIGRMDLLDDNVRNTMQEIVERTRNNEDINVNIYFAYSAKNEIECGVSVLGNTNIKHRVDILVRTSGERRLSDFMLKECASGTRVEFVECLWPEFSILHLILLFLKYNSENMMYKPR</sequence>
<dbReference type="CDD" id="cd00475">
    <property type="entry name" value="Cis_IPPS"/>
    <property type="match status" value="1"/>
</dbReference>
<evidence type="ECO:0000313" key="4">
    <source>
        <dbReference type="EMBL" id="KAF7683512.1"/>
    </source>
</evidence>
<name>A0ABQ7HZD3_9MICR</name>
<dbReference type="EC" id="2.5.1.-" evidence="3"/>
<dbReference type="InterPro" id="IPR036424">
    <property type="entry name" value="UPP_synth-like_sf"/>
</dbReference>
<accession>A0ABQ7HZD3</accession>
<protein>
    <recommendedName>
        <fullName evidence="3">Alkyl transferase</fullName>
        <ecNumber evidence="3">2.5.1.-</ecNumber>
    </recommendedName>
</protein>
<comment type="similarity">
    <text evidence="1 3">Belongs to the UPP synthase family.</text>
</comment>
<dbReference type="EMBL" id="SBIQ01000079">
    <property type="protein sequence ID" value="KAF7683512.1"/>
    <property type="molecule type" value="Genomic_DNA"/>
</dbReference>
<dbReference type="Gene3D" id="3.40.1180.10">
    <property type="entry name" value="Decaprenyl diphosphate synthase-like"/>
    <property type="match status" value="1"/>
</dbReference>
<evidence type="ECO:0000256" key="3">
    <source>
        <dbReference type="RuleBase" id="RU363018"/>
    </source>
</evidence>